<evidence type="ECO:0000313" key="1">
    <source>
        <dbReference type="EMBL" id="KAJ9078836.1"/>
    </source>
</evidence>
<proteinExistence type="predicted"/>
<protein>
    <submittedName>
        <fullName evidence="1">Uncharacterized protein</fullName>
    </submittedName>
</protein>
<comment type="caution">
    <text evidence="1">The sequence shown here is derived from an EMBL/GenBank/DDBJ whole genome shotgun (WGS) entry which is preliminary data.</text>
</comment>
<name>A0ACC2TWU9_9FUNG</name>
<accession>A0ACC2TWU9</accession>
<dbReference type="Proteomes" id="UP001165960">
    <property type="component" value="Unassembled WGS sequence"/>
</dbReference>
<organism evidence="1 2">
    <name type="scientific">Entomophthora muscae</name>
    <dbReference type="NCBI Taxonomy" id="34485"/>
    <lineage>
        <taxon>Eukaryota</taxon>
        <taxon>Fungi</taxon>
        <taxon>Fungi incertae sedis</taxon>
        <taxon>Zoopagomycota</taxon>
        <taxon>Entomophthoromycotina</taxon>
        <taxon>Entomophthoromycetes</taxon>
        <taxon>Entomophthorales</taxon>
        <taxon>Entomophthoraceae</taxon>
        <taxon>Entomophthora</taxon>
    </lineage>
</organism>
<reference evidence="1" key="1">
    <citation type="submission" date="2022-04" db="EMBL/GenBank/DDBJ databases">
        <title>Genome of the entomopathogenic fungus Entomophthora muscae.</title>
        <authorList>
            <person name="Elya C."/>
            <person name="Lovett B.R."/>
            <person name="Lee E."/>
            <person name="Macias A.M."/>
            <person name="Hajek A.E."/>
            <person name="De Bivort B.L."/>
            <person name="Kasson M.T."/>
            <person name="De Fine Licht H.H."/>
            <person name="Stajich J.E."/>
        </authorList>
    </citation>
    <scope>NUCLEOTIDE SEQUENCE</scope>
    <source>
        <strain evidence="1">Berkeley</strain>
    </source>
</reference>
<gene>
    <name evidence="1" type="ORF">DSO57_1002467</name>
</gene>
<keyword evidence="2" id="KW-1185">Reference proteome</keyword>
<sequence length="57" mass="6035">MVDAAAGGIIGHLAVSRGFPTCGSIIQSPNLSDDGRRRTSRITHHWCEGCGDPNMIV</sequence>
<dbReference type="EMBL" id="QTSX02002135">
    <property type="protein sequence ID" value="KAJ9078836.1"/>
    <property type="molecule type" value="Genomic_DNA"/>
</dbReference>
<evidence type="ECO:0000313" key="2">
    <source>
        <dbReference type="Proteomes" id="UP001165960"/>
    </source>
</evidence>